<evidence type="ECO:0000313" key="2">
    <source>
        <dbReference type="EMBL" id="KAK0613966.1"/>
    </source>
</evidence>
<organism evidence="2 3">
    <name type="scientific">Immersiella caudata</name>
    <dbReference type="NCBI Taxonomy" id="314043"/>
    <lineage>
        <taxon>Eukaryota</taxon>
        <taxon>Fungi</taxon>
        <taxon>Dikarya</taxon>
        <taxon>Ascomycota</taxon>
        <taxon>Pezizomycotina</taxon>
        <taxon>Sordariomycetes</taxon>
        <taxon>Sordariomycetidae</taxon>
        <taxon>Sordariales</taxon>
        <taxon>Lasiosphaeriaceae</taxon>
        <taxon>Immersiella</taxon>
    </lineage>
</organism>
<name>A0AA39WEL8_9PEZI</name>
<evidence type="ECO:0000256" key="1">
    <source>
        <dbReference type="SAM" id="MobiDB-lite"/>
    </source>
</evidence>
<dbReference type="Proteomes" id="UP001175000">
    <property type="component" value="Unassembled WGS sequence"/>
</dbReference>
<dbReference type="EMBL" id="JAULSU010000006">
    <property type="protein sequence ID" value="KAK0613966.1"/>
    <property type="molecule type" value="Genomic_DNA"/>
</dbReference>
<dbReference type="AlphaFoldDB" id="A0AA39WEL8"/>
<keyword evidence="3" id="KW-1185">Reference proteome</keyword>
<feature type="region of interest" description="Disordered" evidence="1">
    <location>
        <begin position="217"/>
        <end position="243"/>
    </location>
</feature>
<protein>
    <submittedName>
        <fullName evidence="2">Uncharacterized protein</fullName>
    </submittedName>
</protein>
<comment type="caution">
    <text evidence="2">The sequence shown here is derived from an EMBL/GenBank/DDBJ whole genome shotgun (WGS) entry which is preliminary data.</text>
</comment>
<sequence>MVSLKSCFVHIPALPNIITVSGVQEIAKFGYATTNTNYLGFTSCAVSSRNTPTALGQQFSTAKCTLPASVSGKAYSVTPVVVFTGSGSFPRTTRSCDPVPVASLNKANFQFSCKTVAVNKLEVGYHTISWQVPAAASVSIIYNLFPIVKPSTTPVYVVSPAKASTTFIPVTATYTTATSTRPYTIATPTSWVRIYTDTKTCSFTVTVTPTAAPLIRRQEDEVRGVPGSDLQPELLPPASPDTDPQHDLLPHAPIDLKKRAATPTLAKIDFTYPPYGKSTVYVKSFSTTTYTWWTHPVSTVTPPGVTITTSIMSYSYTTLTVTKTPTATTAK</sequence>
<evidence type="ECO:0000313" key="3">
    <source>
        <dbReference type="Proteomes" id="UP001175000"/>
    </source>
</evidence>
<accession>A0AA39WEL8</accession>
<proteinExistence type="predicted"/>
<reference evidence="2" key="1">
    <citation type="submission" date="2023-06" db="EMBL/GenBank/DDBJ databases">
        <title>Genome-scale phylogeny and comparative genomics of the fungal order Sordariales.</title>
        <authorList>
            <consortium name="Lawrence Berkeley National Laboratory"/>
            <person name="Hensen N."/>
            <person name="Bonometti L."/>
            <person name="Westerberg I."/>
            <person name="Brannstrom I.O."/>
            <person name="Guillou S."/>
            <person name="Cros-Aarteil S."/>
            <person name="Calhoun S."/>
            <person name="Haridas S."/>
            <person name="Kuo A."/>
            <person name="Mondo S."/>
            <person name="Pangilinan J."/>
            <person name="Riley R."/>
            <person name="Labutti K."/>
            <person name="Andreopoulos B."/>
            <person name="Lipzen A."/>
            <person name="Chen C."/>
            <person name="Yanf M."/>
            <person name="Daum C."/>
            <person name="Ng V."/>
            <person name="Clum A."/>
            <person name="Steindorff A."/>
            <person name="Ohm R."/>
            <person name="Martin F."/>
            <person name="Silar P."/>
            <person name="Natvig D."/>
            <person name="Lalanne C."/>
            <person name="Gautier V."/>
            <person name="Ament-Velasquez S.L."/>
            <person name="Kruys A."/>
            <person name="Hutchinson M.I."/>
            <person name="Powell A.J."/>
            <person name="Barry K."/>
            <person name="Miller A.N."/>
            <person name="Grigoriev I.V."/>
            <person name="Debuchy R."/>
            <person name="Gladieux P."/>
            <person name="Thoren M.H."/>
            <person name="Johannesson H."/>
        </authorList>
    </citation>
    <scope>NUCLEOTIDE SEQUENCE</scope>
    <source>
        <strain evidence="2">CBS 606.72</strain>
    </source>
</reference>
<gene>
    <name evidence="2" type="ORF">B0T14DRAFT_438868</name>
</gene>